<comment type="caution">
    <text evidence="1">The sequence shown here is derived from an EMBL/GenBank/DDBJ whole genome shotgun (WGS) entry which is preliminary data.</text>
</comment>
<dbReference type="EMBL" id="CM045761">
    <property type="protein sequence ID" value="KAI8014489.1"/>
    <property type="molecule type" value="Genomic_DNA"/>
</dbReference>
<dbReference type="Proteomes" id="UP001060215">
    <property type="component" value="Chromosome 4"/>
</dbReference>
<evidence type="ECO:0000313" key="1">
    <source>
        <dbReference type="EMBL" id="KAI8014489.1"/>
    </source>
</evidence>
<proteinExistence type="predicted"/>
<protein>
    <submittedName>
        <fullName evidence="1">Uncharacterized protein</fullName>
    </submittedName>
</protein>
<organism evidence="1 2">
    <name type="scientific">Camellia lanceoleosa</name>
    <dbReference type="NCBI Taxonomy" id="1840588"/>
    <lineage>
        <taxon>Eukaryota</taxon>
        <taxon>Viridiplantae</taxon>
        <taxon>Streptophyta</taxon>
        <taxon>Embryophyta</taxon>
        <taxon>Tracheophyta</taxon>
        <taxon>Spermatophyta</taxon>
        <taxon>Magnoliopsida</taxon>
        <taxon>eudicotyledons</taxon>
        <taxon>Gunneridae</taxon>
        <taxon>Pentapetalae</taxon>
        <taxon>asterids</taxon>
        <taxon>Ericales</taxon>
        <taxon>Theaceae</taxon>
        <taxon>Camellia</taxon>
    </lineage>
</organism>
<accession>A0ACC0HM09</accession>
<sequence>MQLFWHVALIALPISPLILDTSPLAKGKCGLERFEAAWLLDRTTSEIVSKVWNVPVRGSFAFQTMQHQKFVIRHLRNWNNFPQRSLATEIAGVTFQLSEIQNRQDLLTSNGEEQKLRYSLDELTKKQKMFVIDGAWNQLTVKARAAWVGMDQQGNQLTWKKFSFVASSTLMAEARACFEVVNWCALNSVKAIIILMDSLQLVQHKTECM</sequence>
<gene>
    <name evidence="1" type="ORF">LOK49_LG05G01854</name>
</gene>
<reference evidence="1 2" key="1">
    <citation type="journal article" date="2022" name="Plant J.">
        <title>Chromosome-level genome of Camellia lanceoleosa provides a valuable resource for understanding genome evolution and self-incompatibility.</title>
        <authorList>
            <person name="Gong W."/>
            <person name="Xiao S."/>
            <person name="Wang L."/>
            <person name="Liao Z."/>
            <person name="Chang Y."/>
            <person name="Mo W."/>
            <person name="Hu G."/>
            <person name="Li W."/>
            <person name="Zhao G."/>
            <person name="Zhu H."/>
            <person name="Hu X."/>
            <person name="Ji K."/>
            <person name="Xiang X."/>
            <person name="Song Q."/>
            <person name="Yuan D."/>
            <person name="Jin S."/>
            <person name="Zhang L."/>
        </authorList>
    </citation>
    <scope>NUCLEOTIDE SEQUENCE [LARGE SCALE GENOMIC DNA]</scope>
    <source>
        <strain evidence="1">SQ_2022a</strain>
    </source>
</reference>
<name>A0ACC0HM09_9ERIC</name>
<evidence type="ECO:0000313" key="2">
    <source>
        <dbReference type="Proteomes" id="UP001060215"/>
    </source>
</evidence>
<keyword evidence="2" id="KW-1185">Reference proteome</keyword>